<feature type="transmembrane region" description="Helical" evidence="9">
    <location>
        <begin position="298"/>
        <end position="316"/>
    </location>
</feature>
<reference evidence="10 11" key="1">
    <citation type="journal article" date="2011" name="J. Bacteriol.">
        <title>Genome sequence of the mercury-methylating strain Desulfovibrio desulfuricans ND132.</title>
        <authorList>
            <person name="Brown S.D."/>
            <person name="Gilmour C.C."/>
            <person name="Kucken A.M."/>
            <person name="Wall J.D."/>
            <person name="Elias D.A."/>
            <person name="Brandt C.C."/>
            <person name="Podar M."/>
            <person name="Chertkov O."/>
            <person name="Held B."/>
            <person name="Bruce D.C."/>
            <person name="Detter J.C."/>
            <person name="Tapia R."/>
            <person name="Han C.S."/>
            <person name="Goodwin L.A."/>
            <person name="Cheng J.F."/>
            <person name="Pitluck S."/>
            <person name="Woyke T."/>
            <person name="Mikhailova N."/>
            <person name="Ivanova N.N."/>
            <person name="Han J."/>
            <person name="Lucas S."/>
            <person name="Lapidus A.L."/>
            <person name="Land M.L."/>
            <person name="Hauser L.J."/>
            <person name="Palumbo A.V."/>
        </authorList>
    </citation>
    <scope>NUCLEOTIDE SEQUENCE [LARGE SCALE GENOMIC DNA]</scope>
    <source>
        <strain evidence="10 11">ND132</strain>
    </source>
</reference>
<evidence type="ECO:0000256" key="5">
    <source>
        <dbReference type="ARBA" id="ARBA00022573"/>
    </source>
</evidence>
<accession>F0JFP4</accession>
<dbReference type="KEGG" id="ddn:DND132_0505"/>
<keyword evidence="7 9" id="KW-1133">Transmembrane helix</keyword>
<dbReference type="eggNOG" id="COG1270">
    <property type="taxonomic scope" value="Bacteria"/>
</dbReference>
<dbReference type="HOGENOM" id="CLU_054212_0_0_7"/>
<comment type="pathway">
    <text evidence="2 9">Cofactor biosynthesis; adenosylcobalamin biosynthesis.</text>
</comment>
<comment type="similarity">
    <text evidence="3 9">Belongs to the CobD/CbiB family.</text>
</comment>
<evidence type="ECO:0000256" key="2">
    <source>
        <dbReference type="ARBA" id="ARBA00004953"/>
    </source>
</evidence>
<keyword evidence="6 9" id="KW-0812">Transmembrane</keyword>
<dbReference type="AlphaFoldDB" id="F0JFP4"/>
<dbReference type="GO" id="GO:0015420">
    <property type="term" value="F:ABC-type vitamin B12 transporter activity"/>
    <property type="evidence" value="ECO:0007669"/>
    <property type="project" value="UniProtKB-UniRule"/>
</dbReference>
<comment type="function">
    <text evidence="9">Converts cobyric acid to cobinamide by the addition of aminopropanol on the F carboxylic group.</text>
</comment>
<evidence type="ECO:0000256" key="7">
    <source>
        <dbReference type="ARBA" id="ARBA00022989"/>
    </source>
</evidence>
<keyword evidence="5 9" id="KW-0169">Cobalamin biosynthesis</keyword>
<dbReference type="EMBL" id="CP003220">
    <property type="protein sequence ID" value="EGB13722.1"/>
    <property type="molecule type" value="Genomic_DNA"/>
</dbReference>
<evidence type="ECO:0000256" key="4">
    <source>
        <dbReference type="ARBA" id="ARBA00022475"/>
    </source>
</evidence>
<keyword evidence="4 9" id="KW-1003">Cell membrane</keyword>
<dbReference type="STRING" id="641491.DND132_0505"/>
<evidence type="ECO:0000313" key="11">
    <source>
        <dbReference type="Proteomes" id="UP000007845"/>
    </source>
</evidence>
<protein>
    <recommendedName>
        <fullName evidence="9">Cobalamin biosynthesis protein CobD</fullName>
    </recommendedName>
</protein>
<evidence type="ECO:0000256" key="1">
    <source>
        <dbReference type="ARBA" id="ARBA00004651"/>
    </source>
</evidence>
<keyword evidence="8 9" id="KW-0472">Membrane</keyword>
<organism evidence="10 11">
    <name type="scientific">Pseudodesulfovibrio mercurii</name>
    <dbReference type="NCBI Taxonomy" id="641491"/>
    <lineage>
        <taxon>Bacteria</taxon>
        <taxon>Pseudomonadati</taxon>
        <taxon>Thermodesulfobacteriota</taxon>
        <taxon>Desulfovibrionia</taxon>
        <taxon>Desulfovibrionales</taxon>
        <taxon>Desulfovibrionaceae</taxon>
    </lineage>
</organism>
<dbReference type="PANTHER" id="PTHR34308:SF1">
    <property type="entry name" value="COBALAMIN BIOSYNTHESIS PROTEIN CBIB"/>
    <property type="match status" value="1"/>
</dbReference>
<proteinExistence type="inferred from homology"/>
<evidence type="ECO:0000256" key="3">
    <source>
        <dbReference type="ARBA" id="ARBA00006263"/>
    </source>
</evidence>
<dbReference type="GO" id="GO:0009236">
    <property type="term" value="P:cobalamin biosynthetic process"/>
    <property type="evidence" value="ECO:0007669"/>
    <property type="project" value="UniProtKB-UniRule"/>
</dbReference>
<dbReference type="PANTHER" id="PTHR34308">
    <property type="entry name" value="COBALAMIN BIOSYNTHESIS PROTEIN CBIB"/>
    <property type="match status" value="1"/>
</dbReference>
<dbReference type="GO" id="GO:0005886">
    <property type="term" value="C:plasma membrane"/>
    <property type="evidence" value="ECO:0007669"/>
    <property type="project" value="UniProtKB-SubCell"/>
</dbReference>
<dbReference type="HAMAP" id="MF_00024">
    <property type="entry name" value="CobD_CbiB"/>
    <property type="match status" value="1"/>
</dbReference>
<evidence type="ECO:0000313" key="10">
    <source>
        <dbReference type="EMBL" id="EGB13722.1"/>
    </source>
</evidence>
<feature type="transmembrane region" description="Helical" evidence="9">
    <location>
        <begin position="54"/>
        <end position="73"/>
    </location>
</feature>
<keyword evidence="11" id="KW-1185">Reference proteome</keyword>
<feature type="transmembrane region" description="Helical" evidence="9">
    <location>
        <begin position="201"/>
        <end position="223"/>
    </location>
</feature>
<comment type="subcellular location">
    <subcellularLocation>
        <location evidence="1 9">Cell membrane</location>
        <topology evidence="1 9">Multi-pass membrane protein</topology>
    </subcellularLocation>
</comment>
<name>F0JFP4_9BACT</name>
<dbReference type="Pfam" id="PF03186">
    <property type="entry name" value="CobD_Cbib"/>
    <property type="match status" value="1"/>
</dbReference>
<feature type="transmembrane region" description="Helical" evidence="9">
    <location>
        <begin position="153"/>
        <end position="171"/>
    </location>
</feature>
<dbReference type="OrthoDB" id="9811967at2"/>
<dbReference type="Proteomes" id="UP000007845">
    <property type="component" value="Chromosome"/>
</dbReference>
<evidence type="ECO:0000256" key="6">
    <source>
        <dbReference type="ARBA" id="ARBA00022692"/>
    </source>
</evidence>
<evidence type="ECO:0000256" key="8">
    <source>
        <dbReference type="ARBA" id="ARBA00023136"/>
    </source>
</evidence>
<dbReference type="NCBIfam" id="TIGR00380">
    <property type="entry name" value="cobal_cbiB"/>
    <property type="match status" value="1"/>
</dbReference>
<evidence type="ECO:0000256" key="9">
    <source>
        <dbReference type="HAMAP-Rule" id="MF_00024"/>
    </source>
</evidence>
<feature type="transmembrane region" description="Helical" evidence="9">
    <location>
        <begin position="79"/>
        <end position="99"/>
    </location>
</feature>
<dbReference type="UniPathway" id="UPA00148"/>
<sequence length="317" mass="34397">MEHPVAVFLVPALALVLDAWFGDPAGWPHPVRLIGSGLDLYEAAARRLGVNLRLAGWLAVPLFAATAWCLVGWLTAIPYLGPLLAVYFAFAGLALGCLLREARRVAELLDAGDLAGARNALSMLVSRETGGLDAEGVRRSLAETVSENLNDGFTAPLFYLALFGPAGLWAYKTVSTMDSMWGYRTDRFVRLGQGAARTDDLLAWIPARLTALFLFAAGRRLGLKTATARARFRADALKMESPNAGWPMAAAAWLLEGRMGGPTVYFGKIKDKPVLGPVGTVWDRARLHRLFRLVRKSGNLAAWTLIPVLGLIRLLFA</sequence>
<dbReference type="InterPro" id="IPR004485">
    <property type="entry name" value="Cobalamin_biosynth_CobD/CbiB"/>
</dbReference>
<dbReference type="RefSeq" id="WP_014321150.1">
    <property type="nucleotide sequence ID" value="NC_016803.1"/>
</dbReference>
<gene>
    <name evidence="9" type="primary">cobD</name>
    <name evidence="10" type="ORF">DND132_0505</name>
</gene>
<dbReference type="GO" id="GO:0048472">
    <property type="term" value="F:threonine-phosphate decarboxylase activity"/>
    <property type="evidence" value="ECO:0007669"/>
    <property type="project" value="InterPro"/>
</dbReference>